<dbReference type="Proteomes" id="UP000001036">
    <property type="component" value="Chromosome"/>
</dbReference>
<keyword evidence="3" id="KW-0274">FAD</keyword>
<dbReference type="PIRSF" id="PIRSF036557">
    <property type="entry name" value="XdhA_RC"/>
    <property type="match status" value="1"/>
</dbReference>
<evidence type="ECO:0000256" key="2">
    <source>
        <dbReference type="ARBA" id="ARBA00022723"/>
    </source>
</evidence>
<evidence type="ECO:0000313" key="8">
    <source>
        <dbReference type="EMBL" id="ACE85969.1"/>
    </source>
</evidence>
<dbReference type="InterPro" id="IPR016166">
    <property type="entry name" value="FAD-bd_PCMH"/>
</dbReference>
<dbReference type="Pfam" id="PF01799">
    <property type="entry name" value="Fer2_2"/>
    <property type="match status" value="1"/>
</dbReference>
<dbReference type="PANTHER" id="PTHR45444:SF3">
    <property type="entry name" value="XANTHINE DEHYDROGENASE"/>
    <property type="match status" value="1"/>
</dbReference>
<dbReference type="Gene3D" id="3.30.465.10">
    <property type="match status" value="1"/>
</dbReference>
<dbReference type="Pfam" id="PF00111">
    <property type="entry name" value="Fer2"/>
    <property type="match status" value="1"/>
</dbReference>
<dbReference type="GO" id="GO:0051537">
    <property type="term" value="F:2 iron, 2 sulfur cluster binding"/>
    <property type="evidence" value="ECO:0007669"/>
    <property type="project" value="InterPro"/>
</dbReference>
<organism evidence="8 9">
    <name type="scientific">Cellvibrio japonicus (strain Ueda107)</name>
    <name type="common">Pseudomonas fluorescens subsp. cellulosa</name>
    <dbReference type="NCBI Taxonomy" id="498211"/>
    <lineage>
        <taxon>Bacteria</taxon>
        <taxon>Pseudomonadati</taxon>
        <taxon>Pseudomonadota</taxon>
        <taxon>Gammaproteobacteria</taxon>
        <taxon>Cellvibrionales</taxon>
        <taxon>Cellvibrionaceae</taxon>
        <taxon>Cellvibrio</taxon>
    </lineage>
</organism>
<evidence type="ECO:0000256" key="4">
    <source>
        <dbReference type="ARBA" id="ARBA00023002"/>
    </source>
</evidence>
<dbReference type="InterPro" id="IPR001041">
    <property type="entry name" value="2Fe-2S_ferredoxin-type"/>
</dbReference>
<dbReference type="GO" id="GO:0071949">
    <property type="term" value="F:FAD binding"/>
    <property type="evidence" value="ECO:0007669"/>
    <property type="project" value="InterPro"/>
</dbReference>
<dbReference type="InterPro" id="IPR014307">
    <property type="entry name" value="Xanthine_DH_ssu"/>
</dbReference>
<keyword evidence="2" id="KW-0479">Metal-binding</keyword>
<dbReference type="GO" id="GO:0005506">
    <property type="term" value="F:iron ion binding"/>
    <property type="evidence" value="ECO:0007669"/>
    <property type="project" value="InterPro"/>
</dbReference>
<dbReference type="SUPFAM" id="SSF54292">
    <property type="entry name" value="2Fe-2S ferredoxin-like"/>
    <property type="match status" value="1"/>
</dbReference>
<dbReference type="AlphaFoldDB" id="B3PJ35"/>
<dbReference type="HOGENOM" id="CLU_001681_9_0_6"/>
<dbReference type="InterPro" id="IPR002888">
    <property type="entry name" value="2Fe-2S-bd"/>
</dbReference>
<keyword evidence="5" id="KW-0408">Iron</keyword>
<evidence type="ECO:0000313" key="9">
    <source>
        <dbReference type="Proteomes" id="UP000001036"/>
    </source>
</evidence>
<dbReference type="Gene3D" id="3.30.390.50">
    <property type="entry name" value="CO dehydrogenase flavoprotein, C-terminal domain"/>
    <property type="match status" value="1"/>
</dbReference>
<dbReference type="PROSITE" id="PS00197">
    <property type="entry name" value="2FE2S_FER_1"/>
    <property type="match status" value="1"/>
</dbReference>
<dbReference type="SUPFAM" id="SSF47741">
    <property type="entry name" value="CO dehydrogenase ISP C-domain like"/>
    <property type="match status" value="1"/>
</dbReference>
<dbReference type="SUPFAM" id="SSF55447">
    <property type="entry name" value="CO dehydrogenase flavoprotein C-terminal domain-like"/>
    <property type="match status" value="1"/>
</dbReference>
<dbReference type="CDD" id="cd00207">
    <property type="entry name" value="fer2"/>
    <property type="match status" value="1"/>
</dbReference>
<dbReference type="STRING" id="498211.CJA_0546"/>
<keyword evidence="1" id="KW-0285">Flavoprotein</keyword>
<dbReference type="Gene3D" id="3.10.20.30">
    <property type="match status" value="1"/>
</dbReference>
<keyword evidence="4" id="KW-0560">Oxidoreductase</keyword>
<dbReference type="eggNOG" id="COG4630">
    <property type="taxonomic scope" value="Bacteria"/>
</dbReference>
<dbReference type="Pfam" id="PF00941">
    <property type="entry name" value="FAD_binding_5"/>
    <property type="match status" value="1"/>
</dbReference>
<dbReference type="InterPro" id="IPR036318">
    <property type="entry name" value="FAD-bd_PCMH-like_sf"/>
</dbReference>
<reference evidence="8 9" key="1">
    <citation type="journal article" date="2008" name="J. Bacteriol.">
        <title>Insights into plant cell wall degradation from the genome sequence of the soil bacterium Cellvibrio japonicus.</title>
        <authorList>
            <person name="Deboy R.T."/>
            <person name="Mongodin E.F."/>
            <person name="Fouts D.E."/>
            <person name="Tailford L.E."/>
            <person name="Khouri H."/>
            <person name="Emerson J.B."/>
            <person name="Mohamoud Y."/>
            <person name="Watkins K."/>
            <person name="Henrissat B."/>
            <person name="Gilbert H.J."/>
            <person name="Nelson K.E."/>
        </authorList>
    </citation>
    <scope>NUCLEOTIDE SEQUENCE [LARGE SCALE GENOMIC DNA]</scope>
    <source>
        <strain evidence="8 9">Ueda107</strain>
    </source>
</reference>
<evidence type="ECO:0000256" key="1">
    <source>
        <dbReference type="ARBA" id="ARBA00022630"/>
    </source>
</evidence>
<keyword evidence="9" id="KW-1185">Reference proteome</keyword>
<dbReference type="PROSITE" id="PS51085">
    <property type="entry name" value="2FE2S_FER_2"/>
    <property type="match status" value="1"/>
</dbReference>
<protein>
    <submittedName>
        <fullName evidence="8">Xanthine dehydrogenase, XdhA subunit</fullName>
    </submittedName>
</protein>
<evidence type="ECO:0000259" key="6">
    <source>
        <dbReference type="PROSITE" id="PS51085"/>
    </source>
</evidence>
<dbReference type="InterPro" id="IPR012675">
    <property type="entry name" value="Beta-grasp_dom_sf"/>
</dbReference>
<dbReference type="Pfam" id="PF03450">
    <property type="entry name" value="CO_deh_flav_C"/>
    <property type="match status" value="1"/>
</dbReference>
<dbReference type="InterPro" id="IPR036884">
    <property type="entry name" value="2Fe-2S-bd_dom_sf"/>
</dbReference>
<feature type="domain" description="FAD-binding PCMH-type" evidence="7">
    <location>
        <begin position="194"/>
        <end position="369"/>
    </location>
</feature>
<dbReference type="Gene3D" id="3.30.43.10">
    <property type="entry name" value="Uridine Diphospho-n-acetylenolpyruvylglucosamine Reductase, domain 2"/>
    <property type="match status" value="1"/>
</dbReference>
<dbReference type="EMBL" id="CP000934">
    <property type="protein sequence ID" value="ACE85969.1"/>
    <property type="molecule type" value="Genomic_DNA"/>
</dbReference>
<dbReference type="InterPro" id="IPR006058">
    <property type="entry name" value="2Fe2S_fd_BS"/>
</dbReference>
<evidence type="ECO:0000256" key="5">
    <source>
        <dbReference type="ARBA" id="ARBA00023004"/>
    </source>
</evidence>
<name>B3PJ35_CELJU</name>
<dbReference type="InterPro" id="IPR002346">
    <property type="entry name" value="Mopterin_DH_FAD-bd"/>
</dbReference>
<dbReference type="InterPro" id="IPR012175">
    <property type="entry name" value="Xanth_DH_ssu_bac"/>
</dbReference>
<sequence length="492" mass="53782">MRFVVNQTLIERADLAPDTTLLSLLRRDRQWVGTKEGCASGDCGACTVLVGSARAGRWHYRAINACICPVGSLHNQRVITVEGLAPPGLGRGAALHPVQQALVDCHGSQCGFCTPGFVMSLVGLHLESQAIAEGHERAAVIEAISGNLCRCTGYRPIIEAGIQSLKKPAQMANIVQEWLPDAPLTGSGPAYRLLGKDAAEGYWQPTTEAGLQQLLTDYPQARLVAGGTDVMLEVTQLYQSLPQVIDLNAIPGLRQWQLTEDSLCIGAATPYSELEQGLARVAPEFVALLKRLGSRQIRNRGTLGGNICNASPIGDTPPWLLVLDAELELVNSRGETRREYLRDFYLGYKQTTRAPDEYLARIHIARQALAQPQRLFKVSKRYEDDISAVMGAFWWDAGHIRIAYGGMAGVPKRAFLVEAVLNTEPWHRLGQVQESRLALACDQLRAEFSPLSDVRASAGYRLAMACELLRKACYEFAAEAAGQAPERLFIHA</sequence>
<dbReference type="SUPFAM" id="SSF56176">
    <property type="entry name" value="FAD-binding/transporter-associated domain-like"/>
    <property type="match status" value="1"/>
</dbReference>
<dbReference type="NCBIfam" id="TIGR02963">
    <property type="entry name" value="xanthine_xdhA"/>
    <property type="match status" value="1"/>
</dbReference>
<gene>
    <name evidence="8" type="primary">xdhA</name>
    <name evidence="8" type="ordered locus">CJA_0546</name>
</gene>
<dbReference type="InterPro" id="IPR036683">
    <property type="entry name" value="CO_DH_flav_C_dom_sf"/>
</dbReference>
<evidence type="ECO:0000259" key="7">
    <source>
        <dbReference type="PROSITE" id="PS51387"/>
    </source>
</evidence>
<dbReference type="SMART" id="SM01092">
    <property type="entry name" value="CO_deh_flav_C"/>
    <property type="match status" value="1"/>
</dbReference>
<dbReference type="InterPro" id="IPR005107">
    <property type="entry name" value="CO_DH_flav_C"/>
</dbReference>
<dbReference type="GO" id="GO:0004854">
    <property type="term" value="F:xanthine dehydrogenase activity"/>
    <property type="evidence" value="ECO:0007669"/>
    <property type="project" value="InterPro"/>
</dbReference>
<dbReference type="InterPro" id="IPR016169">
    <property type="entry name" value="FAD-bd_PCMH_sub2"/>
</dbReference>
<dbReference type="KEGG" id="cja:CJA_0546"/>
<dbReference type="InterPro" id="IPR036010">
    <property type="entry name" value="2Fe-2S_ferredoxin-like_sf"/>
</dbReference>
<dbReference type="PROSITE" id="PS51387">
    <property type="entry name" value="FAD_PCMH"/>
    <property type="match status" value="1"/>
</dbReference>
<dbReference type="Gene3D" id="1.10.150.120">
    <property type="entry name" value="[2Fe-2S]-binding domain"/>
    <property type="match status" value="1"/>
</dbReference>
<feature type="domain" description="2Fe-2S ferredoxin-type" evidence="6">
    <location>
        <begin position="1"/>
        <end position="84"/>
    </location>
</feature>
<dbReference type="InterPro" id="IPR016167">
    <property type="entry name" value="FAD-bd_PCMH_sub1"/>
</dbReference>
<evidence type="ECO:0000256" key="3">
    <source>
        <dbReference type="ARBA" id="ARBA00022827"/>
    </source>
</evidence>
<dbReference type="PANTHER" id="PTHR45444">
    <property type="entry name" value="XANTHINE DEHYDROGENASE"/>
    <property type="match status" value="1"/>
</dbReference>
<proteinExistence type="predicted"/>
<dbReference type="RefSeq" id="WP_012486226.1">
    <property type="nucleotide sequence ID" value="NC_010995.1"/>
</dbReference>
<dbReference type="InterPro" id="IPR016208">
    <property type="entry name" value="Ald_Oxase/xanthine_DH-like"/>
</dbReference>
<accession>B3PJ35</accession>